<reference evidence="1" key="1">
    <citation type="submission" date="2021-02" db="EMBL/GenBank/DDBJ databases">
        <authorList>
            <consortium name="DOE Joint Genome Institute"/>
            <person name="Ahrendt S."/>
            <person name="Looney B.P."/>
            <person name="Miyauchi S."/>
            <person name="Morin E."/>
            <person name="Drula E."/>
            <person name="Courty P.E."/>
            <person name="Chicoki N."/>
            <person name="Fauchery L."/>
            <person name="Kohler A."/>
            <person name="Kuo A."/>
            <person name="Labutti K."/>
            <person name="Pangilinan J."/>
            <person name="Lipzen A."/>
            <person name="Riley R."/>
            <person name="Andreopoulos W."/>
            <person name="He G."/>
            <person name="Johnson J."/>
            <person name="Barry K.W."/>
            <person name="Grigoriev I.V."/>
            <person name="Nagy L."/>
            <person name="Hibbett D."/>
            <person name="Henrissat B."/>
            <person name="Matheny P.B."/>
            <person name="Labbe J."/>
            <person name="Martin F."/>
        </authorList>
    </citation>
    <scope>NUCLEOTIDE SEQUENCE</scope>
    <source>
        <strain evidence="1">FP105234-sp</strain>
    </source>
</reference>
<reference evidence="1" key="2">
    <citation type="journal article" date="2022" name="New Phytol.">
        <title>Evolutionary transition to the ectomycorrhizal habit in the genomes of a hyperdiverse lineage of mushroom-forming fungi.</title>
        <authorList>
            <person name="Looney B."/>
            <person name="Miyauchi S."/>
            <person name="Morin E."/>
            <person name="Drula E."/>
            <person name="Courty P.E."/>
            <person name="Kohler A."/>
            <person name="Kuo A."/>
            <person name="LaButti K."/>
            <person name="Pangilinan J."/>
            <person name="Lipzen A."/>
            <person name="Riley R."/>
            <person name="Andreopoulos W."/>
            <person name="He G."/>
            <person name="Johnson J."/>
            <person name="Nolan M."/>
            <person name="Tritt A."/>
            <person name="Barry K.W."/>
            <person name="Grigoriev I.V."/>
            <person name="Nagy L.G."/>
            <person name="Hibbett D."/>
            <person name="Henrissat B."/>
            <person name="Matheny P.B."/>
            <person name="Labbe J."/>
            <person name="Martin F.M."/>
        </authorList>
    </citation>
    <scope>NUCLEOTIDE SEQUENCE</scope>
    <source>
        <strain evidence="1">FP105234-sp</strain>
    </source>
</reference>
<accession>A0ACB8RND0</accession>
<dbReference type="Proteomes" id="UP000814033">
    <property type="component" value="Unassembled WGS sequence"/>
</dbReference>
<comment type="caution">
    <text evidence="1">The sequence shown here is derived from an EMBL/GenBank/DDBJ whole genome shotgun (WGS) entry which is preliminary data.</text>
</comment>
<proteinExistence type="predicted"/>
<evidence type="ECO:0000313" key="1">
    <source>
        <dbReference type="EMBL" id="KAI0045560.1"/>
    </source>
</evidence>
<protein>
    <submittedName>
        <fullName evidence="1">Uncharacterized protein</fullName>
    </submittedName>
</protein>
<name>A0ACB8RND0_9AGAM</name>
<keyword evidence="2" id="KW-1185">Reference proteome</keyword>
<evidence type="ECO:0000313" key="2">
    <source>
        <dbReference type="Proteomes" id="UP000814033"/>
    </source>
</evidence>
<dbReference type="EMBL" id="MU275948">
    <property type="protein sequence ID" value="KAI0045560.1"/>
    <property type="molecule type" value="Genomic_DNA"/>
</dbReference>
<gene>
    <name evidence="1" type="ORF">FA95DRAFT_116546</name>
</gene>
<sequence length="317" mass="35526">MMISLPYNVHVDIIDWVYRASQHATIDRPTLLACALVCKAWTVPAQRLLFRRTWASHPQEGFSRARRAQFIDAVRRNPVLGKYVHSIANPPYGGFLLHDDLFDLIAHCPNVRALHMPDFQNMERLRVPDLSPVFLSLSGLGDSIAPVSDLWPSLQGLEIDIYFRITNLPIKSPRCLKVDWHNPVSVRWMLEVAVVSEVRELEMAAISWGSESRLCSLAQFPALVQITSLALKGELPPQVILDRCFALEKLVFTRRPWETVVLPRTLQHVGYHAKTDDEDGAPIGTPRGRAAYAAGPSPGDGDARTFRVGPGRAETRV</sequence>
<organism evidence="1 2">
    <name type="scientific">Auriscalpium vulgare</name>
    <dbReference type="NCBI Taxonomy" id="40419"/>
    <lineage>
        <taxon>Eukaryota</taxon>
        <taxon>Fungi</taxon>
        <taxon>Dikarya</taxon>
        <taxon>Basidiomycota</taxon>
        <taxon>Agaricomycotina</taxon>
        <taxon>Agaricomycetes</taxon>
        <taxon>Russulales</taxon>
        <taxon>Auriscalpiaceae</taxon>
        <taxon>Auriscalpium</taxon>
    </lineage>
</organism>